<dbReference type="EMBL" id="BA000035">
    <property type="protein sequence ID" value="BAC17657.1"/>
    <property type="molecule type" value="Genomic_DNA"/>
</dbReference>
<reference evidence="1 2" key="1">
    <citation type="journal article" date="2003" name="Genome Res.">
        <title>Comparative complete genome sequence analysis of the amino acid replacements responsible for the thermostability of Corynebacterium efficiens.</title>
        <authorList>
            <person name="Nishio Y."/>
            <person name="Nakamura Y."/>
            <person name="Kawarabayasi Y."/>
            <person name="Usuda Y."/>
            <person name="Kimura E."/>
            <person name="Sugimoto S."/>
            <person name="Matsui K."/>
            <person name="Yamagishi A."/>
            <person name="Kikuchi H."/>
            <person name="Ikeo K."/>
            <person name="Gojobori T."/>
        </authorList>
    </citation>
    <scope>NUCLEOTIDE SEQUENCE [LARGE SCALE GENOMIC DNA]</scope>
    <source>
        <strain evidence="2">DSM 44549 / YS-314 / AJ 12310 / JCM 11189 / NBRC 100395</strain>
    </source>
</reference>
<name>Q8FRB4_COREF</name>
<accession>C8NLK1</accession>
<dbReference type="KEGG" id="cef:CE0847"/>
<dbReference type="STRING" id="196164.gene:10741251"/>
<dbReference type="AlphaFoldDB" id="Q8FRB4"/>
<dbReference type="Proteomes" id="UP000001409">
    <property type="component" value="Chromosome"/>
</dbReference>
<organism evidence="1 2">
    <name type="scientific">Corynebacterium efficiens (strain DSM 44549 / YS-314 / AJ 12310 / JCM 11189 / NBRC 100395)</name>
    <dbReference type="NCBI Taxonomy" id="196164"/>
    <lineage>
        <taxon>Bacteria</taxon>
        <taxon>Bacillati</taxon>
        <taxon>Actinomycetota</taxon>
        <taxon>Actinomycetes</taxon>
        <taxon>Mycobacteriales</taxon>
        <taxon>Corynebacteriaceae</taxon>
        <taxon>Corynebacterium</taxon>
    </lineage>
</organism>
<accession>Q8FRB4</accession>
<proteinExistence type="predicted"/>
<evidence type="ECO:0000313" key="1">
    <source>
        <dbReference type="EMBL" id="BAC17657.1"/>
    </source>
</evidence>
<sequence length="148" mass="16343">MGGSAMMMIDIKDLEVRLPRQLDADEKDRAIALLGDAVAEIEDAITDTGRVPAVWIAIGRNRRRAVKVARAMVAQAILIGEDIGKSSWSTGTGPYSDSASYRGDIPLPELWGEVDLTESHLDYLGLVRGGPRWSFPPPLRYPERPWNQ</sequence>
<dbReference type="HOGENOM" id="CLU_142127_0_0_11"/>
<protein>
    <submittedName>
        <fullName evidence="1">Uncharacterized protein</fullName>
    </submittedName>
</protein>
<keyword evidence="2" id="KW-1185">Reference proteome</keyword>
<dbReference type="eggNOG" id="ENOG5031I04">
    <property type="taxonomic scope" value="Bacteria"/>
</dbReference>
<dbReference type="InterPro" id="IPR018963">
    <property type="entry name" value="Mycophage_D29_Gp19"/>
</dbReference>
<dbReference type="Pfam" id="PF09355">
    <property type="entry name" value="Phage_Gp19"/>
    <property type="match status" value="1"/>
</dbReference>
<evidence type="ECO:0000313" key="2">
    <source>
        <dbReference type="Proteomes" id="UP000001409"/>
    </source>
</evidence>